<comment type="caution">
    <text evidence="5">The sequence shown here is derived from an EMBL/GenBank/DDBJ whole genome shotgun (WGS) entry which is preliminary data.</text>
</comment>
<name>A0A1I6AQI4_9BACI</name>
<evidence type="ECO:0000256" key="2">
    <source>
        <dbReference type="ARBA" id="ARBA00022857"/>
    </source>
</evidence>
<keyword evidence="2" id="KW-0521">NADP</keyword>
<evidence type="ECO:0000256" key="1">
    <source>
        <dbReference type="ARBA" id="ARBA00007905"/>
    </source>
</evidence>
<dbReference type="InterPro" id="IPR020471">
    <property type="entry name" value="AKR"/>
</dbReference>
<evidence type="ECO:0000313" key="6">
    <source>
        <dbReference type="Proteomes" id="UP000182762"/>
    </source>
</evidence>
<feature type="domain" description="NADP-dependent oxidoreductase" evidence="4">
    <location>
        <begin position="30"/>
        <end position="262"/>
    </location>
</feature>
<evidence type="ECO:0000256" key="3">
    <source>
        <dbReference type="ARBA" id="ARBA00023002"/>
    </source>
</evidence>
<proteinExistence type="inferred from homology"/>
<protein>
    <submittedName>
        <fullName evidence="5">Aldo/keto reductase</fullName>
    </submittedName>
</protein>
<dbReference type="PANTHER" id="PTHR43827">
    <property type="entry name" value="2,5-DIKETO-D-GLUCONIC ACID REDUCTASE"/>
    <property type="match status" value="1"/>
</dbReference>
<dbReference type="PRINTS" id="PR00069">
    <property type="entry name" value="ALDKETRDTASE"/>
</dbReference>
<dbReference type="InterPro" id="IPR044500">
    <property type="entry name" value="AKR5G"/>
</dbReference>
<dbReference type="EMBL" id="FOXX01000007">
    <property type="protein sequence ID" value="SFQ70940.1"/>
    <property type="molecule type" value="Genomic_DNA"/>
</dbReference>
<accession>A0A1I6AQI4</accession>
<dbReference type="PROSITE" id="PS00063">
    <property type="entry name" value="ALDOKETO_REDUCTASE_3"/>
    <property type="match status" value="1"/>
</dbReference>
<reference evidence="5 6" key="1">
    <citation type="submission" date="2016-10" db="EMBL/GenBank/DDBJ databases">
        <authorList>
            <person name="Varghese N."/>
            <person name="Submissions S."/>
        </authorList>
    </citation>
    <scope>NUCLEOTIDE SEQUENCE [LARGE SCALE GENOMIC DNA]</scope>
    <source>
        <strain evidence="5 6">DSM 13796</strain>
    </source>
</reference>
<keyword evidence="3" id="KW-0560">Oxidoreductase</keyword>
<dbReference type="PANTHER" id="PTHR43827:SF3">
    <property type="entry name" value="NADP-DEPENDENT OXIDOREDUCTASE DOMAIN-CONTAINING PROTEIN"/>
    <property type="match status" value="1"/>
</dbReference>
<organism evidence="5 6">
    <name type="scientific">Priestia endophytica DSM 13796</name>
    <dbReference type="NCBI Taxonomy" id="1121089"/>
    <lineage>
        <taxon>Bacteria</taxon>
        <taxon>Bacillati</taxon>
        <taxon>Bacillota</taxon>
        <taxon>Bacilli</taxon>
        <taxon>Bacillales</taxon>
        <taxon>Bacillaceae</taxon>
        <taxon>Priestia</taxon>
    </lineage>
</organism>
<keyword evidence="6" id="KW-1185">Reference proteome</keyword>
<dbReference type="Gene3D" id="3.20.20.100">
    <property type="entry name" value="NADP-dependent oxidoreductase domain"/>
    <property type="match status" value="1"/>
</dbReference>
<dbReference type="InterPro" id="IPR018170">
    <property type="entry name" value="Aldo/ket_reductase_CS"/>
</dbReference>
<dbReference type="CDD" id="cd19157">
    <property type="entry name" value="AKR_AKR5G1-3"/>
    <property type="match status" value="1"/>
</dbReference>
<evidence type="ECO:0000313" key="5">
    <source>
        <dbReference type="EMBL" id="SFQ70940.1"/>
    </source>
</evidence>
<dbReference type="Proteomes" id="UP000182762">
    <property type="component" value="Unassembled WGS sequence"/>
</dbReference>
<sequence>MTNSLQSTTTLHNGIEMPWFGLGVFKVEDGSEVIKSVKSAIKAGYISIDTAAVYGNEEGVGKGIADSGVDRERLFVTSKVWNSDQGYETTLKAFDTTLEKLGLEYLDLYLIHWPVEGKYKETWKALEKLYKDGRIRAIGVSNFQIHHLEDLLTDAEIVPMVNQVEYHPHLTQKELHAFCKDKGIQLEAWSPLKQGELLQDETITRIADKYNKSAAQVILRWDLQNEVVTIPKSTKEHRIIQNADIFDFQLTSEEMNEINALNKNERVGPDPDNFDF</sequence>
<gene>
    <name evidence="5" type="ORF">SAMN02745910_02885</name>
</gene>
<evidence type="ECO:0000259" key="4">
    <source>
        <dbReference type="Pfam" id="PF00248"/>
    </source>
</evidence>
<dbReference type="InterPro" id="IPR036812">
    <property type="entry name" value="NAD(P)_OxRdtase_dom_sf"/>
</dbReference>
<dbReference type="PIRSF" id="PIRSF000097">
    <property type="entry name" value="AKR"/>
    <property type="match status" value="1"/>
</dbReference>
<dbReference type="PROSITE" id="PS00062">
    <property type="entry name" value="ALDOKETO_REDUCTASE_2"/>
    <property type="match status" value="1"/>
</dbReference>
<dbReference type="InterPro" id="IPR023210">
    <property type="entry name" value="NADP_OxRdtase_dom"/>
</dbReference>
<dbReference type="SUPFAM" id="SSF51430">
    <property type="entry name" value="NAD(P)-linked oxidoreductase"/>
    <property type="match status" value="1"/>
</dbReference>
<comment type="similarity">
    <text evidence="1">Belongs to the aldo/keto reductase family.</text>
</comment>
<dbReference type="Pfam" id="PF00248">
    <property type="entry name" value="Aldo_ket_red"/>
    <property type="match status" value="1"/>
</dbReference>